<feature type="compositionally biased region" description="Low complexity" evidence="1">
    <location>
        <begin position="590"/>
        <end position="602"/>
    </location>
</feature>
<feature type="compositionally biased region" description="Low complexity" evidence="1">
    <location>
        <begin position="353"/>
        <end position="364"/>
    </location>
</feature>
<evidence type="ECO:0000313" key="3">
    <source>
        <dbReference type="Proteomes" id="UP000694843"/>
    </source>
</evidence>
<dbReference type="OrthoDB" id="6369656at2759"/>
<feature type="compositionally biased region" description="Low complexity" evidence="1">
    <location>
        <begin position="1100"/>
        <end position="1123"/>
    </location>
</feature>
<feature type="compositionally biased region" description="Low complexity" evidence="1">
    <location>
        <begin position="986"/>
        <end position="1002"/>
    </location>
</feature>
<feature type="region of interest" description="Disordered" evidence="1">
    <location>
        <begin position="350"/>
        <end position="407"/>
    </location>
</feature>
<feature type="compositionally biased region" description="Low complexity" evidence="1">
    <location>
        <begin position="680"/>
        <end position="703"/>
    </location>
</feature>
<feature type="region of interest" description="Disordered" evidence="1">
    <location>
        <begin position="581"/>
        <end position="605"/>
    </location>
</feature>
<feature type="region of interest" description="Disordered" evidence="1">
    <location>
        <begin position="985"/>
        <end position="1012"/>
    </location>
</feature>
<feature type="compositionally biased region" description="Low complexity" evidence="1">
    <location>
        <begin position="1186"/>
        <end position="1196"/>
    </location>
</feature>
<feature type="region of interest" description="Disordered" evidence="1">
    <location>
        <begin position="916"/>
        <end position="946"/>
    </location>
</feature>
<feature type="region of interest" description="Disordered" evidence="1">
    <location>
        <begin position="617"/>
        <end position="705"/>
    </location>
</feature>
<name>A0A8B7NL96_HYAAZ</name>
<accession>A0A8B7NL96</accession>
<evidence type="ECO:0000256" key="1">
    <source>
        <dbReference type="SAM" id="MobiDB-lite"/>
    </source>
</evidence>
<evidence type="ECO:0000259" key="2">
    <source>
        <dbReference type="Pfam" id="PF15923"/>
    </source>
</evidence>
<feature type="region of interest" description="Disordered" evidence="1">
    <location>
        <begin position="13"/>
        <end position="70"/>
    </location>
</feature>
<dbReference type="Proteomes" id="UP000694843">
    <property type="component" value="Unplaced"/>
</dbReference>
<organism evidence="3 4">
    <name type="scientific">Hyalella azteca</name>
    <name type="common">Amphipod</name>
    <dbReference type="NCBI Taxonomy" id="294128"/>
    <lineage>
        <taxon>Eukaryota</taxon>
        <taxon>Metazoa</taxon>
        <taxon>Ecdysozoa</taxon>
        <taxon>Arthropoda</taxon>
        <taxon>Crustacea</taxon>
        <taxon>Multicrustacea</taxon>
        <taxon>Malacostraca</taxon>
        <taxon>Eumalacostraca</taxon>
        <taxon>Peracarida</taxon>
        <taxon>Amphipoda</taxon>
        <taxon>Senticaudata</taxon>
        <taxon>Talitrida</taxon>
        <taxon>Talitroidea</taxon>
        <taxon>Hyalellidae</taxon>
        <taxon>Hyalella</taxon>
    </lineage>
</organism>
<feature type="domain" description="DUF4745" evidence="2">
    <location>
        <begin position="117"/>
        <end position="225"/>
    </location>
</feature>
<keyword evidence="3" id="KW-1185">Reference proteome</keyword>
<feature type="compositionally biased region" description="Polar residues" evidence="1">
    <location>
        <begin position="1089"/>
        <end position="1099"/>
    </location>
</feature>
<protein>
    <submittedName>
        <fullName evidence="4">Uncharacterized protein LOC108671402</fullName>
    </submittedName>
</protein>
<dbReference type="RefSeq" id="XP_018014439.2">
    <property type="nucleotide sequence ID" value="XM_018158950.2"/>
</dbReference>
<feature type="region of interest" description="Disordered" evidence="1">
    <location>
        <begin position="446"/>
        <end position="503"/>
    </location>
</feature>
<dbReference type="AlphaFoldDB" id="A0A8B7NL96"/>
<reference evidence="4" key="1">
    <citation type="submission" date="2025-08" db="UniProtKB">
        <authorList>
            <consortium name="RefSeq"/>
        </authorList>
    </citation>
    <scope>IDENTIFICATION</scope>
    <source>
        <tissue evidence="4">Whole organism</tissue>
    </source>
</reference>
<sequence>MYRCAVRPHCSGTNISPPVSSADHVTSMAGSQHDDSAAHGMSAAGRNGSNKPPLVPPTCAPAQLHAGPSRNHLSSFSDYSTMEKLGKDRNGASAVPCLSDDGNVGVTITSILELHHNCAVVIDAYIQSLNDVCVRGGRLSHCLAALNSHHSANNALFIKEINDGWEGLGKTMSVASAAVRAHMMTLLQEATKISIASTEHELPDSGPHLHMDKLVSLLCSSFLSLQCQSSGAILEAFSPFSSMVLPITPISSMDHSPPLSQYSTPATPPHFSSLLTPPPSASSSVSNFVVGNYMGPSAPFSYHGGRLRTRTLSANQLNPAGVSVQHHNLLTPSYSASSSTDCTFRRWSMGANESHSGGTTTETSRASVDEGNAKSKDGLSGPGPPRRWSVPETKHHHSPHSVSGLGRTGSDINPWYGFWPALPPNPVSGVTAVGTCAPSVATSSGVVTTKSPAAAGKGDNSLKPDFGDGDASARRLSVPGAAAASRESSLGGTRSNSHSRSATPDLSKLYQLITSDELEDVVEMLSGCLRPSTSPCSRSRKSYSSSFKNLVAHAKPPKLCPETKNIDCKKAVTSSAPINVGKEEDVKVEPASGSPAASSSPGTSITVSTNTFHRCRHHCSRSSSSSHHHHYACPKRKTSSSESEYVDQSSSKQESNASESDPVTQKPRDDTNVTKIRTPSCQASMLSSASSSGSKKPGAAYKSMAPVSKASKLTSVPGYSTQHRPRSPYHHYPVTVPALQKQQYQQFHQQMQLQQLLLQQQLHSNAYNQLSSVTPSILKQQQYFSLLQQQYYQQQYQQKQPHFQMQQLQQMKLNQMLLLQQQQQQQQQHRVLQQHRKNSLQNLSSYAPEVGAALFTDRLMDDGAGGGTRRGSGNTTSGITASRTPVIHETTLEAMDSAEGAGRLPSDSRIGMPRFPEGVQNPQQRGGAFGRDAAEDRPSDGLPNRQHAIRIPDAITTSTPLWPPSGSVPGVTLTECTEEFKQLPQPADLPSSAWPSAAAPPDSTLPEMRDASSRASWPFGHSLWGSGFSLGGLISDSSTQGHSGGSGSFSSSSAARQLQPQPFPRRHSDTSSFGPYHSQQQQAAGYQQSLKQPSVGDTHQQQQQYLFNQQFPQQQQTQQRQYPPLRPLSPGRNSRSSDHLHHLHLTGEAGEGDIAPGSGSGLLDANLEALLSLGSLLPSSSPPSPTSHYSLFSHRT</sequence>
<feature type="compositionally biased region" description="Basic residues" evidence="1">
    <location>
        <begin position="617"/>
        <end position="638"/>
    </location>
</feature>
<gene>
    <name evidence="4" type="primary">LOC108671402</name>
</gene>
<feature type="compositionally biased region" description="Polar residues" evidence="1">
    <location>
        <begin position="486"/>
        <end position="503"/>
    </location>
</feature>
<dbReference type="KEGG" id="hazt:108671402"/>
<feature type="compositionally biased region" description="Low complexity" evidence="1">
    <location>
        <begin position="640"/>
        <end position="660"/>
    </location>
</feature>
<dbReference type="Pfam" id="PF15923">
    <property type="entry name" value="DUF4745"/>
    <property type="match status" value="1"/>
</dbReference>
<evidence type="ECO:0000313" key="4">
    <source>
        <dbReference type="RefSeq" id="XP_018014439.2"/>
    </source>
</evidence>
<feature type="compositionally biased region" description="Low complexity" evidence="1">
    <location>
        <begin position="1079"/>
        <end position="1088"/>
    </location>
</feature>
<dbReference type="InterPro" id="IPR031813">
    <property type="entry name" value="DUF4745"/>
</dbReference>
<proteinExistence type="predicted"/>
<feature type="region of interest" description="Disordered" evidence="1">
    <location>
        <begin position="1176"/>
        <end position="1196"/>
    </location>
</feature>
<feature type="compositionally biased region" description="Basic and acidic residues" evidence="1">
    <location>
        <begin position="367"/>
        <end position="377"/>
    </location>
</feature>
<dbReference type="GeneID" id="108671402"/>
<feature type="region of interest" description="Disordered" evidence="1">
    <location>
        <begin position="1035"/>
        <end position="1138"/>
    </location>
</feature>